<name>C5KW45_PERM5</name>
<reference evidence="1 2" key="1">
    <citation type="submission" date="2008-07" db="EMBL/GenBank/DDBJ databases">
        <authorList>
            <person name="El-Sayed N."/>
            <person name="Caler E."/>
            <person name="Inman J."/>
            <person name="Amedeo P."/>
            <person name="Hass B."/>
            <person name="Wortman J."/>
        </authorList>
    </citation>
    <scope>NUCLEOTIDE SEQUENCE [LARGE SCALE GENOMIC DNA]</scope>
    <source>
        <strain evidence="2">ATCC 50983 / TXsc</strain>
    </source>
</reference>
<dbReference type="InParanoid" id="C5KW45"/>
<dbReference type="AlphaFoldDB" id="C5KW45"/>
<organism evidence="2">
    <name type="scientific">Perkinsus marinus (strain ATCC 50983 / TXsc)</name>
    <dbReference type="NCBI Taxonomy" id="423536"/>
    <lineage>
        <taxon>Eukaryota</taxon>
        <taxon>Sar</taxon>
        <taxon>Alveolata</taxon>
        <taxon>Perkinsozoa</taxon>
        <taxon>Perkinsea</taxon>
        <taxon>Perkinsida</taxon>
        <taxon>Perkinsidae</taxon>
        <taxon>Perkinsus</taxon>
    </lineage>
</organism>
<proteinExistence type="predicted"/>
<dbReference type="GeneID" id="9057171"/>
<evidence type="ECO:0000313" key="2">
    <source>
        <dbReference type="Proteomes" id="UP000007800"/>
    </source>
</evidence>
<protein>
    <recommendedName>
        <fullName evidence="3">Integrase zinc-binding domain-containing protein</fullName>
    </recommendedName>
</protein>
<dbReference type="EMBL" id="GG676886">
    <property type="protein sequence ID" value="EER11299.1"/>
    <property type="molecule type" value="Genomic_DNA"/>
</dbReference>
<accession>C5KW45</accession>
<sequence>MVFRDSHPTTPCRTVLDFRTLNKFTKRGGKTQNDLQGLYVYWELYCPMVEYRLGLDDDLKDFKNLLLEKVTYKELGMKGGKLRRRHPSPERLRHAEEDDDGVIYLGNSKYTSALIRILSTIYHYKYMHLGSRRVCHLLQRRFYCKKMHRLVSSSLRCWDVSTTGHVLGVPTLPHDANLRARRCQRIPMSIHYTYLRLLGLHKGTFLFTLSDHAKSNNCIDVVHDLHQNLGESMANVLAKYEHAIQLLSVDSVDAEARLDSLRQAEQRIYYRDYVMIENGTN</sequence>
<gene>
    <name evidence="1" type="ORF">Pmar_PMAR027054</name>
</gene>
<dbReference type="Proteomes" id="UP000007800">
    <property type="component" value="Unassembled WGS sequence"/>
</dbReference>
<evidence type="ECO:0008006" key="3">
    <source>
        <dbReference type="Google" id="ProtNLM"/>
    </source>
</evidence>
<dbReference type="RefSeq" id="XP_002779504.1">
    <property type="nucleotide sequence ID" value="XM_002779458.1"/>
</dbReference>
<evidence type="ECO:0000313" key="1">
    <source>
        <dbReference type="EMBL" id="EER11299.1"/>
    </source>
</evidence>
<keyword evidence="2" id="KW-1185">Reference proteome</keyword>